<feature type="non-terminal residue" evidence="1">
    <location>
        <position position="1"/>
    </location>
</feature>
<evidence type="ECO:0008006" key="2">
    <source>
        <dbReference type="Google" id="ProtNLM"/>
    </source>
</evidence>
<gene>
    <name evidence="1" type="ORF">S03H2_49707</name>
</gene>
<evidence type="ECO:0000313" key="1">
    <source>
        <dbReference type="EMBL" id="GAH74437.1"/>
    </source>
</evidence>
<dbReference type="AlphaFoldDB" id="X1HYA0"/>
<protein>
    <recommendedName>
        <fullName evidence="2">ATPase AAA-type core domain-containing protein</fullName>
    </recommendedName>
</protein>
<sequence length="96" mass="11033">EVCIHHGLLSSVIELIKQYSDEKQVFISTHSDYILDELDQSNVFVVWNDKSEGISVRPLTKWMPKEDILALKTFLASEGNLGEYWRSGGFDDTRKD</sequence>
<accession>X1HYA0</accession>
<proteinExistence type="predicted"/>
<dbReference type="EMBL" id="BARU01031432">
    <property type="protein sequence ID" value="GAH74437.1"/>
    <property type="molecule type" value="Genomic_DNA"/>
</dbReference>
<comment type="caution">
    <text evidence="1">The sequence shown here is derived from an EMBL/GenBank/DDBJ whole genome shotgun (WGS) entry which is preliminary data.</text>
</comment>
<reference evidence="1" key="1">
    <citation type="journal article" date="2014" name="Front. Microbiol.">
        <title>High frequency of phylogenetically diverse reductive dehalogenase-homologous genes in deep subseafloor sedimentary metagenomes.</title>
        <authorList>
            <person name="Kawai M."/>
            <person name="Futagami T."/>
            <person name="Toyoda A."/>
            <person name="Takaki Y."/>
            <person name="Nishi S."/>
            <person name="Hori S."/>
            <person name="Arai W."/>
            <person name="Tsubouchi T."/>
            <person name="Morono Y."/>
            <person name="Uchiyama I."/>
            <person name="Ito T."/>
            <person name="Fujiyama A."/>
            <person name="Inagaki F."/>
            <person name="Takami H."/>
        </authorList>
    </citation>
    <scope>NUCLEOTIDE SEQUENCE</scope>
    <source>
        <strain evidence="1">Expedition CK06-06</strain>
    </source>
</reference>
<organism evidence="1">
    <name type="scientific">marine sediment metagenome</name>
    <dbReference type="NCBI Taxonomy" id="412755"/>
    <lineage>
        <taxon>unclassified sequences</taxon>
        <taxon>metagenomes</taxon>
        <taxon>ecological metagenomes</taxon>
    </lineage>
</organism>
<name>X1HYA0_9ZZZZ</name>